<keyword evidence="1" id="KW-0472">Membrane</keyword>
<keyword evidence="3" id="KW-1185">Reference proteome</keyword>
<dbReference type="RefSeq" id="WP_216249656.1">
    <property type="nucleotide sequence ID" value="NZ_JAZHFS010000004.1"/>
</dbReference>
<protein>
    <recommendedName>
        <fullName evidence="4">DUF3784 domain-containing protein</fullName>
    </recommendedName>
</protein>
<dbReference type="Proteomes" id="UP001498469">
    <property type="component" value="Unassembled WGS sequence"/>
</dbReference>
<feature type="transmembrane region" description="Helical" evidence="1">
    <location>
        <begin position="59"/>
        <end position="78"/>
    </location>
</feature>
<feature type="transmembrane region" description="Helical" evidence="1">
    <location>
        <begin position="90"/>
        <end position="111"/>
    </location>
</feature>
<evidence type="ECO:0008006" key="4">
    <source>
        <dbReference type="Google" id="ProtNLM"/>
    </source>
</evidence>
<comment type="caution">
    <text evidence="2">The sequence shown here is derived from an EMBL/GenBank/DDBJ whole genome shotgun (WGS) entry which is preliminary data.</text>
</comment>
<sequence length="112" mass="12183">MNISQVVLIVVSVAILLDSINLLTNTSKILVKYSMKLRTVCNSRIRSAITKNHDKTAKILGIQGIICGTLFLIISININNTELSRGSTGLFILLAISVFNIFILGVIVPSIK</sequence>
<organism evidence="2 3">
    <name type="scientific">Clostridium frigoriphilum</name>
    <dbReference type="NCBI Taxonomy" id="443253"/>
    <lineage>
        <taxon>Bacteria</taxon>
        <taxon>Bacillati</taxon>
        <taxon>Bacillota</taxon>
        <taxon>Clostridia</taxon>
        <taxon>Eubacteriales</taxon>
        <taxon>Clostridiaceae</taxon>
        <taxon>Clostridium</taxon>
    </lineage>
</organism>
<evidence type="ECO:0000256" key="1">
    <source>
        <dbReference type="SAM" id="Phobius"/>
    </source>
</evidence>
<gene>
    <name evidence="2" type="ORF">SJI18_06145</name>
</gene>
<keyword evidence="1" id="KW-0812">Transmembrane</keyword>
<evidence type="ECO:0000313" key="3">
    <source>
        <dbReference type="Proteomes" id="UP001498469"/>
    </source>
</evidence>
<accession>A0ABU7UN64</accession>
<keyword evidence="1" id="KW-1133">Transmembrane helix</keyword>
<name>A0ABU7UN64_9CLOT</name>
<feature type="transmembrane region" description="Helical" evidence="1">
    <location>
        <begin position="6"/>
        <end position="24"/>
    </location>
</feature>
<dbReference type="EMBL" id="JAZHFS010000004">
    <property type="protein sequence ID" value="MEF2111890.1"/>
    <property type="molecule type" value="Genomic_DNA"/>
</dbReference>
<evidence type="ECO:0000313" key="2">
    <source>
        <dbReference type="EMBL" id="MEF2111890.1"/>
    </source>
</evidence>
<proteinExistence type="predicted"/>
<reference evidence="2 3" key="1">
    <citation type="submission" date="2023-11" db="EMBL/GenBank/DDBJ databases">
        <title>Draft genome sequence of a psychrophilic Clostridium strain from permafrost water brine.</title>
        <authorList>
            <person name="Shcherbakova V.A."/>
            <person name="Trubitsyn V.E."/>
            <person name="Zakharyuk A.G."/>
        </authorList>
    </citation>
    <scope>NUCLEOTIDE SEQUENCE [LARGE SCALE GENOMIC DNA]</scope>
    <source>
        <strain evidence="2 3">14F</strain>
    </source>
</reference>